<dbReference type="PATRIC" id="fig|1293597.4.peg.855"/>
<protein>
    <submittedName>
        <fullName evidence="1">Uncharacterized protein</fullName>
    </submittedName>
</protein>
<dbReference type="AlphaFoldDB" id="A0A0R1MBG4"/>
<keyword evidence="2" id="KW-1185">Reference proteome</keyword>
<dbReference type="Proteomes" id="UP000051074">
    <property type="component" value="Unassembled WGS sequence"/>
</dbReference>
<evidence type="ECO:0000313" key="2">
    <source>
        <dbReference type="Proteomes" id="UP000051074"/>
    </source>
</evidence>
<proteinExistence type="predicted"/>
<name>A0A0R1MBG4_9LACO</name>
<accession>A0A0R1MBG4</accession>
<evidence type="ECO:0000313" key="1">
    <source>
        <dbReference type="EMBL" id="KRL01611.1"/>
    </source>
</evidence>
<gene>
    <name evidence="1" type="ORF">FC20_GL000783</name>
</gene>
<reference evidence="1 2" key="1">
    <citation type="journal article" date="2015" name="Genome Announc.">
        <title>Expanding the biotechnology potential of lactobacilli through comparative genomics of 213 strains and associated genera.</title>
        <authorList>
            <person name="Sun Z."/>
            <person name="Harris H.M."/>
            <person name="McCann A."/>
            <person name="Guo C."/>
            <person name="Argimon S."/>
            <person name="Zhang W."/>
            <person name="Yang X."/>
            <person name="Jeffery I.B."/>
            <person name="Cooney J.C."/>
            <person name="Kagawa T.F."/>
            <person name="Liu W."/>
            <person name="Song Y."/>
            <person name="Salvetti E."/>
            <person name="Wrobel A."/>
            <person name="Rasinkangas P."/>
            <person name="Parkhill J."/>
            <person name="Rea M.C."/>
            <person name="O'Sullivan O."/>
            <person name="Ritari J."/>
            <person name="Douillard F.P."/>
            <person name="Paul Ross R."/>
            <person name="Yang R."/>
            <person name="Briner A.E."/>
            <person name="Felis G.E."/>
            <person name="de Vos W.M."/>
            <person name="Barrangou R."/>
            <person name="Klaenhammer T.R."/>
            <person name="Caufield P.W."/>
            <person name="Cui Y."/>
            <person name="Zhang H."/>
            <person name="O'Toole P.W."/>
        </authorList>
    </citation>
    <scope>NUCLEOTIDE SEQUENCE [LARGE SCALE GENOMIC DNA]</scope>
    <source>
        <strain evidence="1 2">DSM 19284</strain>
    </source>
</reference>
<organism evidence="1 2">
    <name type="scientific">Lactobacillus equicursoris DSM 19284 = JCM 14600 = CIP 110162</name>
    <dbReference type="NCBI Taxonomy" id="1293597"/>
    <lineage>
        <taxon>Bacteria</taxon>
        <taxon>Bacillati</taxon>
        <taxon>Bacillota</taxon>
        <taxon>Bacilli</taxon>
        <taxon>Lactobacillales</taxon>
        <taxon>Lactobacillaceae</taxon>
        <taxon>Lactobacillus</taxon>
    </lineage>
</organism>
<sequence length="51" mass="5926">MGRKVKKTERRRNIRPLKTAKEINAMKRALQFGARTVTGQKSKNKSRSQKL</sequence>
<dbReference type="EMBL" id="AZDU01000024">
    <property type="protein sequence ID" value="KRL01611.1"/>
    <property type="molecule type" value="Genomic_DNA"/>
</dbReference>
<comment type="caution">
    <text evidence="1">The sequence shown here is derived from an EMBL/GenBank/DDBJ whole genome shotgun (WGS) entry which is preliminary data.</text>
</comment>